<evidence type="ECO:0000313" key="6">
    <source>
        <dbReference type="Proteomes" id="UP000695022"/>
    </source>
</evidence>
<keyword evidence="4 5" id="KW-0472">Membrane</keyword>
<comment type="subcellular location">
    <subcellularLocation>
        <location evidence="1">Membrane</location>
        <topology evidence="1">Multi-pass membrane protein</topology>
    </subcellularLocation>
</comment>
<dbReference type="PANTHER" id="PTHR24064">
    <property type="entry name" value="SOLUTE CARRIER FAMILY 22 MEMBER"/>
    <property type="match status" value="1"/>
</dbReference>
<proteinExistence type="predicted"/>
<feature type="non-terminal residue" evidence="7">
    <location>
        <position position="176"/>
    </location>
</feature>
<keyword evidence="6" id="KW-1185">Reference proteome</keyword>
<keyword evidence="2 5" id="KW-0812">Transmembrane</keyword>
<dbReference type="SUPFAM" id="SSF103473">
    <property type="entry name" value="MFS general substrate transporter"/>
    <property type="match status" value="1"/>
</dbReference>
<feature type="transmembrane region" description="Helical" evidence="5">
    <location>
        <begin position="74"/>
        <end position="97"/>
    </location>
</feature>
<dbReference type="GeneID" id="106818395"/>
<dbReference type="InterPro" id="IPR036259">
    <property type="entry name" value="MFS_trans_sf"/>
</dbReference>
<dbReference type="RefSeq" id="XP_014678593.1">
    <property type="nucleotide sequence ID" value="XM_014823107.1"/>
</dbReference>
<protein>
    <submittedName>
        <fullName evidence="7">Organic cation transporter protein-like</fullName>
    </submittedName>
</protein>
<organism evidence="6 7">
    <name type="scientific">Priapulus caudatus</name>
    <name type="common">Priapulid worm</name>
    <dbReference type="NCBI Taxonomy" id="37621"/>
    <lineage>
        <taxon>Eukaryota</taxon>
        <taxon>Metazoa</taxon>
        <taxon>Ecdysozoa</taxon>
        <taxon>Scalidophora</taxon>
        <taxon>Priapulida</taxon>
        <taxon>Priapulimorpha</taxon>
        <taxon>Priapulimorphida</taxon>
        <taxon>Priapulidae</taxon>
        <taxon>Priapulus</taxon>
    </lineage>
</organism>
<accession>A0ABM1F2C2</accession>
<dbReference type="Proteomes" id="UP000695022">
    <property type="component" value="Unplaced"/>
</dbReference>
<gene>
    <name evidence="7" type="primary">LOC106818395</name>
</gene>
<keyword evidence="3 5" id="KW-1133">Transmembrane helix</keyword>
<evidence type="ECO:0000313" key="7">
    <source>
        <dbReference type="RefSeq" id="XP_014678593.1"/>
    </source>
</evidence>
<name>A0ABM1F2C2_PRICU</name>
<feature type="transmembrane region" description="Helical" evidence="5">
    <location>
        <begin position="136"/>
        <end position="157"/>
    </location>
</feature>
<evidence type="ECO:0000256" key="2">
    <source>
        <dbReference type="ARBA" id="ARBA00022692"/>
    </source>
</evidence>
<dbReference type="Gene3D" id="1.20.1250.20">
    <property type="entry name" value="MFS general substrate transporter like domains"/>
    <property type="match status" value="1"/>
</dbReference>
<evidence type="ECO:0000256" key="5">
    <source>
        <dbReference type="SAM" id="Phobius"/>
    </source>
</evidence>
<evidence type="ECO:0000256" key="3">
    <source>
        <dbReference type="ARBA" id="ARBA00022989"/>
    </source>
</evidence>
<sequence>MRSGIIAQCAFCVTRGNVAQASFRFLAQNFGRKICPLAWAHSSDRCRSCFWRGRIPDIPERDYLRVWAQEDLNVIVIVMATLGKFALTVTFAVCYLYSGEIYPTAIRNVGLGSNSACARVGAMVAPYITLLAKDVAWLPMVLFGALAVVAALLAAMLPETRNCHLPETIEDGENFN</sequence>
<reference evidence="7" key="1">
    <citation type="submission" date="2025-08" db="UniProtKB">
        <authorList>
            <consortium name="RefSeq"/>
        </authorList>
    </citation>
    <scope>IDENTIFICATION</scope>
</reference>
<evidence type="ECO:0000256" key="4">
    <source>
        <dbReference type="ARBA" id="ARBA00023136"/>
    </source>
</evidence>
<evidence type="ECO:0000256" key="1">
    <source>
        <dbReference type="ARBA" id="ARBA00004141"/>
    </source>
</evidence>